<sequence length="118" mass="12948">MWNMFLYVEDKLLSQTLCACVCDRKRWVTALTGAAQCPEVTDAESWWSLTCSSPDNSRQMAVLLVLLLSMVGGLDAVSLRPSAFLKLPDKIGSLRFGVGSASHAAFDEERSILYVVGM</sequence>
<dbReference type="AlphaFoldDB" id="A0A2T7NGJ9"/>
<gene>
    <name evidence="1" type="ORF">C0Q70_20785</name>
</gene>
<proteinExistence type="predicted"/>
<name>A0A2T7NGJ9_POMCA</name>
<keyword evidence="2" id="KW-1185">Reference proteome</keyword>
<evidence type="ECO:0000313" key="1">
    <source>
        <dbReference type="EMBL" id="PVD20288.1"/>
    </source>
</evidence>
<accession>A0A2T7NGJ9</accession>
<evidence type="ECO:0000313" key="2">
    <source>
        <dbReference type="Proteomes" id="UP000245119"/>
    </source>
</evidence>
<organism evidence="1 2">
    <name type="scientific">Pomacea canaliculata</name>
    <name type="common">Golden apple snail</name>
    <dbReference type="NCBI Taxonomy" id="400727"/>
    <lineage>
        <taxon>Eukaryota</taxon>
        <taxon>Metazoa</taxon>
        <taxon>Spiralia</taxon>
        <taxon>Lophotrochozoa</taxon>
        <taxon>Mollusca</taxon>
        <taxon>Gastropoda</taxon>
        <taxon>Caenogastropoda</taxon>
        <taxon>Architaenioglossa</taxon>
        <taxon>Ampullarioidea</taxon>
        <taxon>Ampullariidae</taxon>
        <taxon>Pomacea</taxon>
    </lineage>
</organism>
<protein>
    <submittedName>
        <fullName evidence="1">Uncharacterized protein</fullName>
    </submittedName>
</protein>
<reference evidence="1 2" key="1">
    <citation type="submission" date="2018-04" db="EMBL/GenBank/DDBJ databases">
        <title>The genome of golden apple snail Pomacea canaliculata provides insight into stress tolerance and invasive adaptation.</title>
        <authorList>
            <person name="Liu C."/>
            <person name="Liu B."/>
            <person name="Ren Y."/>
            <person name="Zhang Y."/>
            <person name="Wang H."/>
            <person name="Li S."/>
            <person name="Jiang F."/>
            <person name="Yin L."/>
            <person name="Zhang G."/>
            <person name="Qian W."/>
            <person name="Fan W."/>
        </authorList>
    </citation>
    <scope>NUCLEOTIDE SEQUENCE [LARGE SCALE GENOMIC DNA]</scope>
    <source>
        <strain evidence="1">SZHN2017</strain>
        <tissue evidence="1">Muscle</tissue>
    </source>
</reference>
<dbReference type="EMBL" id="PZQS01000013">
    <property type="protein sequence ID" value="PVD20288.1"/>
    <property type="molecule type" value="Genomic_DNA"/>
</dbReference>
<dbReference type="OrthoDB" id="425936at2759"/>
<comment type="caution">
    <text evidence="1">The sequence shown here is derived from an EMBL/GenBank/DDBJ whole genome shotgun (WGS) entry which is preliminary data.</text>
</comment>
<dbReference type="Proteomes" id="UP000245119">
    <property type="component" value="Linkage Group LG13"/>
</dbReference>